<dbReference type="CDD" id="cd00118">
    <property type="entry name" value="LysM"/>
    <property type="match status" value="1"/>
</dbReference>
<evidence type="ECO:0000259" key="1">
    <source>
        <dbReference type="PROSITE" id="PS51782"/>
    </source>
</evidence>
<dbReference type="PANTHER" id="PTHR33734:SF22">
    <property type="entry name" value="MEMBRANE-BOUND LYTIC MUREIN TRANSGLYCOSYLASE D"/>
    <property type="match status" value="1"/>
</dbReference>
<evidence type="ECO:0000313" key="2">
    <source>
        <dbReference type="EMBL" id="APC38753.1"/>
    </source>
</evidence>
<dbReference type="PANTHER" id="PTHR33734">
    <property type="entry name" value="LYSM DOMAIN-CONTAINING GPI-ANCHORED PROTEIN 2"/>
    <property type="match status" value="1"/>
</dbReference>
<dbReference type="SMART" id="SM00257">
    <property type="entry name" value="LysM"/>
    <property type="match status" value="1"/>
</dbReference>
<dbReference type="SUPFAM" id="SSF54106">
    <property type="entry name" value="LysM domain"/>
    <property type="match status" value="1"/>
</dbReference>
<keyword evidence="3" id="KW-1185">Reference proteome</keyword>
<dbReference type="AlphaFoldDB" id="A0A1J0GBN5"/>
<sequence length="520" mass="59628">MEINLIKENIEYEQLLGENTVDTVVKEEYVIPDTHPDVKEILMLDVKVSINSKEIIQDKVFLEGEIQYNVLYITKDQERSDVENVVYNSKFSNTVDIVGAMPEMLCDAECFVEHMECRIVNERKICLEGILKSKSEIYKNYNFQIVKDIEAVKDVQYLKNPTSIDKVTKNFEGELIGKANIKVPMEKPEIAKIIKCDVSIHKKEVKLYEGKIQLNAYALINMIYKGKDSRELIYVEHEVMVNKELDFEDVKPYMDNYTDFKVDAMEYDVKEDDLGEKRIIDVEFIIKTNTRGMYKEEVDMIEDVYSPTTMLEMDKKDYGLNVMQGQLLTETLVKGDIELDSSRSTPSKIIMTNANVCITDKKVIEDKVVVDGIMNVTVLYRSDDEEKYLSAVSEEIPFTCGADILGSKINMSSMCRVSMENINVDIEAGNIAVRAVVKVYVRVNYMVQKKFLVDVFPIEGEVPTKRASVTIYVVQVADTLWKIAKKYNTTIQDIARVNQIEDPNVIKVSQKLIIPGRIII</sequence>
<dbReference type="InterPro" id="IPR018392">
    <property type="entry name" value="LysM"/>
</dbReference>
<dbReference type="KEGG" id="ceu:A7L45_01030"/>
<dbReference type="RefSeq" id="WP_071611049.1">
    <property type="nucleotide sequence ID" value="NZ_CP015756.1"/>
</dbReference>
<protein>
    <submittedName>
        <fullName evidence="2">Peptidase M23</fullName>
    </submittedName>
</protein>
<dbReference type="GO" id="GO:0008932">
    <property type="term" value="F:lytic endotransglycosylase activity"/>
    <property type="evidence" value="ECO:0007669"/>
    <property type="project" value="TreeGrafter"/>
</dbReference>
<dbReference type="Pfam" id="PF12673">
    <property type="entry name" value="SipL"/>
    <property type="match status" value="3"/>
</dbReference>
<dbReference type="OrthoDB" id="9779340at2"/>
<proteinExistence type="predicted"/>
<evidence type="ECO:0000313" key="3">
    <source>
        <dbReference type="Proteomes" id="UP000182569"/>
    </source>
</evidence>
<organism evidence="2 3">
    <name type="scientific">Clostridium estertheticum subsp. estertheticum</name>
    <dbReference type="NCBI Taxonomy" id="1552"/>
    <lineage>
        <taxon>Bacteria</taxon>
        <taxon>Bacillati</taxon>
        <taxon>Bacillota</taxon>
        <taxon>Clostridia</taxon>
        <taxon>Eubacteriales</taxon>
        <taxon>Clostridiaceae</taxon>
        <taxon>Clostridium</taxon>
    </lineage>
</organism>
<dbReference type="STRING" id="1552.A7L45_01030"/>
<name>A0A1J0GBN5_9CLOT</name>
<dbReference type="InterPro" id="IPR024300">
    <property type="entry name" value="SipL_SPOCS_dom"/>
</dbReference>
<dbReference type="Pfam" id="PF01476">
    <property type="entry name" value="LysM"/>
    <property type="match status" value="1"/>
</dbReference>
<dbReference type="Gene3D" id="3.10.350.10">
    <property type="entry name" value="LysM domain"/>
    <property type="match status" value="1"/>
</dbReference>
<reference evidence="3" key="1">
    <citation type="journal article" date="2016" name="Front. Microbiol.">
        <title>Complete Genome Sequence of Clostridium estertheticum DSM 8809, a Microbe Identified in Spoiled Vacuum Packed Beef.</title>
        <authorList>
            <person name="Yu Z."/>
            <person name="Gunn L."/>
            <person name="Brennan E."/>
            <person name="Reid R."/>
            <person name="Wall P.G."/>
            <person name="Gaora O.P."/>
            <person name="Hurley D."/>
            <person name="Bolton D."/>
            <person name="Fanning S."/>
        </authorList>
    </citation>
    <scope>NUCLEOTIDE SEQUENCE [LARGE SCALE GENOMIC DNA]</scope>
    <source>
        <strain evidence="3">DSM 8809</strain>
    </source>
</reference>
<dbReference type="PROSITE" id="PS51782">
    <property type="entry name" value="LYSM"/>
    <property type="match status" value="1"/>
</dbReference>
<feature type="domain" description="LysM" evidence="1">
    <location>
        <begin position="470"/>
        <end position="514"/>
    </location>
</feature>
<accession>A0A1J0GBN5</accession>
<dbReference type="EMBL" id="CP015756">
    <property type="protein sequence ID" value="APC38753.1"/>
    <property type="molecule type" value="Genomic_DNA"/>
</dbReference>
<gene>
    <name evidence="2" type="ORF">A7L45_01030</name>
</gene>
<dbReference type="Proteomes" id="UP000182569">
    <property type="component" value="Chromosome"/>
</dbReference>
<dbReference type="InterPro" id="IPR036779">
    <property type="entry name" value="LysM_dom_sf"/>
</dbReference>